<reference evidence="1 2" key="1">
    <citation type="submission" date="2019-05" db="EMBL/GenBank/DDBJ databases">
        <title>Another draft genome of Portunus trituberculatus and its Hox gene families provides insights of decapod evolution.</title>
        <authorList>
            <person name="Jeong J.-H."/>
            <person name="Song I."/>
            <person name="Kim S."/>
            <person name="Choi T."/>
            <person name="Kim D."/>
            <person name="Ryu S."/>
            <person name="Kim W."/>
        </authorList>
    </citation>
    <scope>NUCLEOTIDE SEQUENCE [LARGE SCALE GENOMIC DNA]</scope>
    <source>
        <tissue evidence="1">Muscle</tissue>
    </source>
</reference>
<name>A0A5B7HFQ3_PORTR</name>
<protein>
    <submittedName>
        <fullName evidence="1">Uncharacterized protein</fullName>
    </submittedName>
</protein>
<accession>A0A5B7HFQ3</accession>
<dbReference type="AlphaFoldDB" id="A0A5B7HFQ3"/>
<dbReference type="Proteomes" id="UP000324222">
    <property type="component" value="Unassembled WGS sequence"/>
</dbReference>
<gene>
    <name evidence="1" type="ORF">E2C01_064236</name>
</gene>
<evidence type="ECO:0000313" key="1">
    <source>
        <dbReference type="EMBL" id="MPC70002.1"/>
    </source>
</evidence>
<evidence type="ECO:0000313" key="2">
    <source>
        <dbReference type="Proteomes" id="UP000324222"/>
    </source>
</evidence>
<proteinExistence type="predicted"/>
<sequence length="122" mass="13131">MLFISPAAVHPFPPHLPSTTPFPLPSSPVSPSGLEIITFPPGRVFPGATHVPYSCPFQAGGDERSIVSRGTPVWKLRSVSSTSCFDSVAFPGDACRVRSQISNTRMLQRRFNIPVTGTCATF</sequence>
<dbReference type="EMBL" id="VSRR010030337">
    <property type="protein sequence ID" value="MPC70002.1"/>
    <property type="molecule type" value="Genomic_DNA"/>
</dbReference>
<comment type="caution">
    <text evidence="1">The sequence shown here is derived from an EMBL/GenBank/DDBJ whole genome shotgun (WGS) entry which is preliminary data.</text>
</comment>
<organism evidence="1 2">
    <name type="scientific">Portunus trituberculatus</name>
    <name type="common">Swimming crab</name>
    <name type="synonym">Neptunus trituberculatus</name>
    <dbReference type="NCBI Taxonomy" id="210409"/>
    <lineage>
        <taxon>Eukaryota</taxon>
        <taxon>Metazoa</taxon>
        <taxon>Ecdysozoa</taxon>
        <taxon>Arthropoda</taxon>
        <taxon>Crustacea</taxon>
        <taxon>Multicrustacea</taxon>
        <taxon>Malacostraca</taxon>
        <taxon>Eumalacostraca</taxon>
        <taxon>Eucarida</taxon>
        <taxon>Decapoda</taxon>
        <taxon>Pleocyemata</taxon>
        <taxon>Brachyura</taxon>
        <taxon>Eubrachyura</taxon>
        <taxon>Portunoidea</taxon>
        <taxon>Portunidae</taxon>
        <taxon>Portuninae</taxon>
        <taxon>Portunus</taxon>
    </lineage>
</organism>
<keyword evidence="2" id="KW-1185">Reference proteome</keyword>